<dbReference type="SUPFAM" id="SSF101941">
    <property type="entry name" value="NAC domain"/>
    <property type="match status" value="1"/>
</dbReference>
<dbReference type="PROSITE" id="PS51005">
    <property type="entry name" value="NAC"/>
    <property type="match status" value="1"/>
</dbReference>
<evidence type="ECO:0000256" key="2">
    <source>
        <dbReference type="ARBA" id="ARBA00023015"/>
    </source>
</evidence>
<dbReference type="PANTHER" id="PTHR31744:SF210">
    <property type="entry name" value="NAC DOMAIN-CONTAINING PROTEIN 86-LIKE"/>
    <property type="match status" value="1"/>
</dbReference>
<evidence type="ECO:0000313" key="8">
    <source>
        <dbReference type="Proteomes" id="UP000743370"/>
    </source>
</evidence>
<keyword evidence="3" id="KW-0238">DNA-binding</keyword>
<dbReference type="EMBL" id="JABFOF010000004">
    <property type="protein sequence ID" value="KAG2399386.1"/>
    <property type="molecule type" value="Genomic_DNA"/>
</dbReference>
<name>A0A8T0KI52_PHAAN</name>
<dbReference type="Gene3D" id="2.170.150.80">
    <property type="entry name" value="NAC domain"/>
    <property type="match status" value="1"/>
</dbReference>
<dbReference type="Proteomes" id="UP000743370">
    <property type="component" value="Unassembled WGS sequence"/>
</dbReference>
<accession>A0A8T0KI52</accession>
<organism evidence="7 8">
    <name type="scientific">Phaseolus angularis</name>
    <name type="common">Azuki bean</name>
    <name type="synonym">Vigna angularis</name>
    <dbReference type="NCBI Taxonomy" id="3914"/>
    <lineage>
        <taxon>Eukaryota</taxon>
        <taxon>Viridiplantae</taxon>
        <taxon>Streptophyta</taxon>
        <taxon>Embryophyta</taxon>
        <taxon>Tracheophyta</taxon>
        <taxon>Spermatophyta</taxon>
        <taxon>Magnoliopsida</taxon>
        <taxon>eudicotyledons</taxon>
        <taxon>Gunneridae</taxon>
        <taxon>Pentapetalae</taxon>
        <taxon>rosids</taxon>
        <taxon>fabids</taxon>
        <taxon>Fabales</taxon>
        <taxon>Fabaceae</taxon>
        <taxon>Papilionoideae</taxon>
        <taxon>50 kb inversion clade</taxon>
        <taxon>NPAAA clade</taxon>
        <taxon>indigoferoid/millettioid clade</taxon>
        <taxon>Phaseoleae</taxon>
        <taxon>Vigna</taxon>
    </lineage>
</organism>
<gene>
    <name evidence="7" type="ORF">HKW66_Vig0081320</name>
</gene>
<dbReference type="Pfam" id="PF02365">
    <property type="entry name" value="NAM"/>
    <property type="match status" value="1"/>
</dbReference>
<reference evidence="7 8" key="1">
    <citation type="submission" date="2020-05" db="EMBL/GenBank/DDBJ databases">
        <title>Vigna angularis (adzuki bean) Var. LongXiaoDou No. 4 denovo assembly.</title>
        <authorList>
            <person name="Xiang H."/>
        </authorList>
    </citation>
    <scope>NUCLEOTIDE SEQUENCE [LARGE SCALE GENOMIC DNA]</scope>
    <source>
        <tissue evidence="7">Leaf</tissue>
    </source>
</reference>
<keyword evidence="5" id="KW-0539">Nucleus</keyword>
<sequence>MRTKIELCALTSSTFPGVHCADEASSDCKGIVIHCVPISLHDPGKALANSTPGFRFRPTDVELIEFFLKRKVRGKKIPSGVIAELDLYKYAPWDLPDKSVLQSGDLEWYFFCPQGKKYLSGGRLNRSTEAGYWKTTGKDRAVEHKNRVVGMIKTLVFHTGKAPKGNRTDWVMHEFRLQDKEMVDEGISQDSYVICRIFQKEGPGPRNGAQYGKPYDEKDWDTDEEIDSVQSDRVASVSTPLPIQPSGRHISIAKDIHPSTSGCAGLTSELCVSKLMPSCSAHHAIPTNQAISVSCVSELMPSCSALSSPNCALGSVSHLSAVPFAPNYDVDSVSCVSKLMSSCLPLASAPNNLVDASSSVPELMPSCTARPSPSSPNHQDDDNILSLLDYLKEDDDTMAVNENNGIELATQKSPCSCRYLYEVDPDRANNAECAPCSDQNVIFENLGDLDSLVGLGEGSLSSGQKIGLSTSDMFYIGGDDMFRSWESQDFLELMDLAGPQ</sequence>
<dbReference type="AlphaFoldDB" id="A0A8T0KI52"/>
<dbReference type="GO" id="GO:0005634">
    <property type="term" value="C:nucleus"/>
    <property type="evidence" value="ECO:0007669"/>
    <property type="project" value="UniProtKB-SubCell"/>
</dbReference>
<evidence type="ECO:0000259" key="6">
    <source>
        <dbReference type="PROSITE" id="PS51005"/>
    </source>
</evidence>
<dbReference type="FunFam" id="2.170.150.80:FF:000002">
    <property type="entry name" value="Nac domain-containing protein 86"/>
    <property type="match status" value="1"/>
</dbReference>
<evidence type="ECO:0000256" key="1">
    <source>
        <dbReference type="ARBA" id="ARBA00004123"/>
    </source>
</evidence>
<dbReference type="InterPro" id="IPR036093">
    <property type="entry name" value="NAC_dom_sf"/>
</dbReference>
<dbReference type="GO" id="GO:0006355">
    <property type="term" value="P:regulation of DNA-templated transcription"/>
    <property type="evidence" value="ECO:0007669"/>
    <property type="project" value="InterPro"/>
</dbReference>
<keyword evidence="4" id="KW-0804">Transcription</keyword>
<dbReference type="InterPro" id="IPR003441">
    <property type="entry name" value="NAC-dom"/>
</dbReference>
<protein>
    <submittedName>
        <fullName evidence="7">NAC domain-containing protein</fullName>
    </submittedName>
</protein>
<proteinExistence type="predicted"/>
<evidence type="ECO:0000256" key="4">
    <source>
        <dbReference type="ARBA" id="ARBA00023163"/>
    </source>
</evidence>
<dbReference type="PANTHER" id="PTHR31744">
    <property type="entry name" value="PROTEIN CUP-SHAPED COTYLEDON 2-RELATED"/>
    <property type="match status" value="1"/>
</dbReference>
<comment type="caution">
    <text evidence="7">The sequence shown here is derived from an EMBL/GenBank/DDBJ whole genome shotgun (WGS) entry which is preliminary data.</text>
</comment>
<dbReference type="GO" id="GO:0003677">
    <property type="term" value="F:DNA binding"/>
    <property type="evidence" value="ECO:0007669"/>
    <property type="project" value="UniProtKB-KW"/>
</dbReference>
<keyword evidence="2" id="KW-0805">Transcription regulation</keyword>
<evidence type="ECO:0000313" key="7">
    <source>
        <dbReference type="EMBL" id="KAG2399386.1"/>
    </source>
</evidence>
<feature type="domain" description="NAC" evidence="6">
    <location>
        <begin position="50"/>
        <end position="200"/>
    </location>
</feature>
<evidence type="ECO:0000256" key="5">
    <source>
        <dbReference type="ARBA" id="ARBA00023242"/>
    </source>
</evidence>
<comment type="subcellular location">
    <subcellularLocation>
        <location evidence="1">Nucleus</location>
    </subcellularLocation>
</comment>
<evidence type="ECO:0000256" key="3">
    <source>
        <dbReference type="ARBA" id="ARBA00023125"/>
    </source>
</evidence>